<feature type="compositionally biased region" description="Basic and acidic residues" evidence="1">
    <location>
        <begin position="62"/>
        <end position="72"/>
    </location>
</feature>
<dbReference type="PANTHER" id="PTHR46634">
    <property type="entry name" value="M REDUCTASE II SUBUNIT GAMMA, PUTATIVE (DUF3741)-RELATED"/>
    <property type="match status" value="1"/>
</dbReference>
<dbReference type="PANTHER" id="PTHR46634:SF3">
    <property type="entry name" value="M REDUCTASE II SUBUNIT GAMMA, PUTATIVE (DUF3741)-RELATED"/>
    <property type="match status" value="1"/>
</dbReference>
<dbReference type="EMBL" id="AUSU01000924">
    <property type="protein sequence ID" value="EPS72226.1"/>
    <property type="molecule type" value="Genomic_DNA"/>
</dbReference>
<reference evidence="2 3" key="1">
    <citation type="journal article" date="2013" name="BMC Genomics">
        <title>The miniature genome of a carnivorous plant Genlisea aurea contains a low number of genes and short non-coding sequences.</title>
        <authorList>
            <person name="Leushkin E.V."/>
            <person name="Sutormin R.A."/>
            <person name="Nabieva E.R."/>
            <person name="Penin A.A."/>
            <person name="Kondrashov A.S."/>
            <person name="Logacheva M.D."/>
        </authorList>
    </citation>
    <scope>NUCLEOTIDE SEQUENCE [LARGE SCALE GENOMIC DNA]</scope>
</reference>
<dbReference type="Proteomes" id="UP000015453">
    <property type="component" value="Unassembled WGS sequence"/>
</dbReference>
<dbReference type="AlphaFoldDB" id="S8D4B3"/>
<name>S8D4B3_9LAMI</name>
<feature type="non-terminal residue" evidence="2">
    <location>
        <position position="95"/>
    </location>
</feature>
<feature type="region of interest" description="Disordered" evidence="1">
    <location>
        <begin position="57"/>
        <end position="95"/>
    </location>
</feature>
<dbReference type="OrthoDB" id="1932693at2759"/>
<organism evidence="2 3">
    <name type="scientific">Genlisea aurea</name>
    <dbReference type="NCBI Taxonomy" id="192259"/>
    <lineage>
        <taxon>Eukaryota</taxon>
        <taxon>Viridiplantae</taxon>
        <taxon>Streptophyta</taxon>
        <taxon>Embryophyta</taxon>
        <taxon>Tracheophyta</taxon>
        <taxon>Spermatophyta</taxon>
        <taxon>Magnoliopsida</taxon>
        <taxon>eudicotyledons</taxon>
        <taxon>Gunneridae</taxon>
        <taxon>Pentapetalae</taxon>
        <taxon>asterids</taxon>
        <taxon>lamiids</taxon>
        <taxon>Lamiales</taxon>
        <taxon>Lentibulariaceae</taxon>
        <taxon>Genlisea</taxon>
    </lineage>
</organism>
<sequence length="95" mass="10414">NPRGSEVMSPMSRHSWDCLNTLGSPYSSLSYSHTFYSPDTSVFREAKKRLFERWAATASDSTCHEPSNDGKSSKSLGEMLALSEEKRPAAAAPGE</sequence>
<feature type="non-terminal residue" evidence="2">
    <location>
        <position position="1"/>
    </location>
</feature>
<protein>
    <submittedName>
        <fullName evidence="2">Uncharacterized protein</fullName>
    </submittedName>
</protein>
<evidence type="ECO:0000256" key="1">
    <source>
        <dbReference type="SAM" id="MobiDB-lite"/>
    </source>
</evidence>
<accession>S8D4B3</accession>
<gene>
    <name evidence="2" type="ORF">M569_02534</name>
</gene>
<evidence type="ECO:0000313" key="3">
    <source>
        <dbReference type="Proteomes" id="UP000015453"/>
    </source>
</evidence>
<evidence type="ECO:0000313" key="2">
    <source>
        <dbReference type="EMBL" id="EPS72226.1"/>
    </source>
</evidence>
<proteinExistence type="predicted"/>
<keyword evidence="3" id="KW-1185">Reference proteome</keyword>
<comment type="caution">
    <text evidence="2">The sequence shown here is derived from an EMBL/GenBank/DDBJ whole genome shotgun (WGS) entry which is preliminary data.</text>
</comment>